<feature type="non-terminal residue" evidence="2">
    <location>
        <position position="1"/>
    </location>
</feature>
<dbReference type="EMBL" id="KZ350190">
    <property type="protein sequence ID" value="PIO64141.1"/>
    <property type="molecule type" value="Genomic_DNA"/>
</dbReference>
<evidence type="ECO:0000313" key="2">
    <source>
        <dbReference type="EMBL" id="PIO64141.1"/>
    </source>
</evidence>
<dbReference type="Gene3D" id="2.110.10.10">
    <property type="entry name" value="Hemopexin-like domain"/>
    <property type="match status" value="1"/>
</dbReference>
<evidence type="ECO:0008006" key="4">
    <source>
        <dbReference type="Google" id="ProtNLM"/>
    </source>
</evidence>
<dbReference type="SUPFAM" id="SSF50923">
    <property type="entry name" value="Hemopexin-like domain"/>
    <property type="match status" value="1"/>
</dbReference>
<accession>A0A2G9U1J1</accession>
<keyword evidence="3" id="KW-1185">Reference proteome</keyword>
<dbReference type="PROSITE" id="PS51642">
    <property type="entry name" value="HEMOPEXIN_2"/>
    <property type="match status" value="1"/>
</dbReference>
<proteinExistence type="predicted"/>
<gene>
    <name evidence="2" type="ORF">TELCIR_14243</name>
</gene>
<protein>
    <recommendedName>
        <fullName evidence="4">Hemopexin</fullName>
    </recommendedName>
</protein>
<reference evidence="2 3" key="1">
    <citation type="submission" date="2015-09" db="EMBL/GenBank/DDBJ databases">
        <title>Draft genome of the parasitic nematode Teladorsagia circumcincta isolate WARC Sus (inbred).</title>
        <authorList>
            <person name="Mitreva M."/>
        </authorList>
    </citation>
    <scope>NUCLEOTIDE SEQUENCE [LARGE SCALE GENOMIC DNA]</scope>
    <source>
        <strain evidence="2 3">S</strain>
    </source>
</reference>
<organism evidence="2 3">
    <name type="scientific">Teladorsagia circumcincta</name>
    <name type="common">Brown stomach worm</name>
    <name type="synonym">Ostertagia circumcincta</name>
    <dbReference type="NCBI Taxonomy" id="45464"/>
    <lineage>
        <taxon>Eukaryota</taxon>
        <taxon>Metazoa</taxon>
        <taxon>Ecdysozoa</taxon>
        <taxon>Nematoda</taxon>
        <taxon>Chromadorea</taxon>
        <taxon>Rhabditida</taxon>
        <taxon>Rhabditina</taxon>
        <taxon>Rhabditomorpha</taxon>
        <taxon>Strongyloidea</taxon>
        <taxon>Trichostrongylidae</taxon>
        <taxon>Teladorsagia</taxon>
    </lineage>
</organism>
<name>A0A2G9U1J1_TELCI</name>
<dbReference type="Proteomes" id="UP000230423">
    <property type="component" value="Unassembled WGS sequence"/>
</dbReference>
<dbReference type="InterPro" id="IPR036375">
    <property type="entry name" value="Hemopexin-like_dom_sf"/>
</dbReference>
<evidence type="ECO:0000256" key="1">
    <source>
        <dbReference type="PROSITE-ProRule" id="PRU01011"/>
    </source>
</evidence>
<feature type="repeat" description="Hemopexin" evidence="1">
    <location>
        <begin position="33"/>
        <end position="87"/>
    </location>
</feature>
<evidence type="ECO:0000313" key="3">
    <source>
        <dbReference type="Proteomes" id="UP000230423"/>
    </source>
</evidence>
<dbReference type="InterPro" id="IPR018487">
    <property type="entry name" value="Hemopexin-like_repeat"/>
</dbReference>
<dbReference type="OrthoDB" id="406838at2759"/>
<dbReference type="AlphaFoldDB" id="A0A2G9U1J1"/>
<sequence length="112" mass="12846">EKDFKGKWLWRIVNDGQQIYGPNVISDVFPGLPEKIDAAVEIRGQIWIFSELYFMEGDMLYKMNTSDYRLPVARGYPVAISKYWPFCTKQNESTYVAAAQINAGSILFTPIL</sequence>